<sequence length="671" mass="74209">MPPKSRPRVSVDAGSKQTTSRPSGKAKLMTVKLDTEPPAKKMRPLSLTTKRSERKGQNDRLWVDMYEPTTEADLAVHKRKVEDVRRWFIEAFEGGPSGKLKKYRRILALTGPAGTAKTTTVRVLSRELGFEILEWRNSMNDEYGERRSPVDNQTLFDKFQAFLERASACHNIFSSQMIKNQEPQSSQTGTPACSGSSQSQSQSKKSSGPRHIILLEDLPNILHLPTQARFRAALQSLVDNPPRDAAPIVIIVSDAGMRGEAQDERAANGFGWAKEVVDVRTVLGPAFNPVASTLMKKAIQSLITIHFSSSSGHSVQSLPREVLDIIVESSNGDIRSAIMALQFACTSASKAGKGKKRVQNDGRSNVNARLVLEAVTRREQSLVLFHLMGKVLYNKRKGDPPNANSAAKDLKRDKAIDALLREPPELPPYLQEHERRASRVDIDVLYADSPIDSSLLGLYIHQNYTQFCNDIDESAAVAEWLSWADWGGGDDPVLTNPHIFHLLTLGTLHSLPSPVARRGQLVCKPEFFDVRKREVEAADAVRDVQLWVTSKDAGLTDTTNGNLDFGSRDDVPSTSRWSQKTIATELGGWLKAMDRQRGKGVARPPPSHHLFSHLPFNSKVSSALALRDGEDEFGSLPDEDEGWAANDNSVKDVEDIVSGGWLESDDIEEVE</sequence>
<dbReference type="GO" id="GO:0003689">
    <property type="term" value="F:DNA clamp loader activity"/>
    <property type="evidence" value="ECO:0007669"/>
    <property type="project" value="TreeGrafter"/>
</dbReference>
<dbReference type="InParanoid" id="F8PJX0"/>
<feature type="compositionally biased region" description="Acidic residues" evidence="8">
    <location>
        <begin position="630"/>
        <end position="642"/>
    </location>
</feature>
<keyword evidence="4" id="KW-0227">DNA damage</keyword>
<evidence type="ECO:0000256" key="3">
    <source>
        <dbReference type="ARBA" id="ARBA00022741"/>
    </source>
</evidence>
<evidence type="ECO:0000256" key="4">
    <source>
        <dbReference type="ARBA" id="ARBA00022763"/>
    </source>
</evidence>
<dbReference type="GO" id="GO:0005524">
    <property type="term" value="F:ATP binding"/>
    <property type="evidence" value="ECO:0007669"/>
    <property type="project" value="UniProtKB-KW"/>
</dbReference>
<evidence type="ECO:0000313" key="10">
    <source>
        <dbReference type="Proteomes" id="UP000008063"/>
    </source>
</evidence>
<name>F8PJX0_SERL3</name>
<keyword evidence="6" id="KW-0539">Nucleus</keyword>
<evidence type="ECO:0000313" key="9">
    <source>
        <dbReference type="EMBL" id="EGO03792.1"/>
    </source>
</evidence>
<evidence type="ECO:0008006" key="11">
    <source>
        <dbReference type="Google" id="ProtNLM"/>
    </source>
</evidence>
<dbReference type="HOGENOM" id="CLU_018598_1_0_1"/>
<dbReference type="EMBL" id="GL945475">
    <property type="protein sequence ID" value="EGO03792.1"/>
    <property type="molecule type" value="Genomic_DNA"/>
</dbReference>
<reference evidence="10" key="1">
    <citation type="journal article" date="2011" name="Science">
        <title>The plant cell wall-decomposing machinery underlies the functional diversity of forest fungi.</title>
        <authorList>
            <person name="Eastwood D.C."/>
            <person name="Floudas D."/>
            <person name="Binder M."/>
            <person name="Majcherczyk A."/>
            <person name="Schneider P."/>
            <person name="Aerts A."/>
            <person name="Asiegbu F.O."/>
            <person name="Baker S.E."/>
            <person name="Barry K."/>
            <person name="Bendiksby M."/>
            <person name="Blumentritt M."/>
            <person name="Coutinho P.M."/>
            <person name="Cullen D."/>
            <person name="de Vries R.P."/>
            <person name="Gathman A."/>
            <person name="Goodell B."/>
            <person name="Henrissat B."/>
            <person name="Ihrmark K."/>
            <person name="Kauserud H."/>
            <person name="Kohler A."/>
            <person name="LaButti K."/>
            <person name="Lapidus A."/>
            <person name="Lavin J.L."/>
            <person name="Lee Y.-H."/>
            <person name="Lindquist E."/>
            <person name="Lilly W."/>
            <person name="Lucas S."/>
            <person name="Morin E."/>
            <person name="Murat C."/>
            <person name="Oguiza J.A."/>
            <person name="Park J."/>
            <person name="Pisabarro A.G."/>
            <person name="Riley R."/>
            <person name="Rosling A."/>
            <person name="Salamov A."/>
            <person name="Schmidt O."/>
            <person name="Schmutz J."/>
            <person name="Skrede I."/>
            <person name="Stenlid J."/>
            <person name="Wiebenga A."/>
            <person name="Xie X."/>
            <person name="Kuees U."/>
            <person name="Hibbett D.S."/>
            <person name="Hoffmeister D."/>
            <person name="Hoegberg N."/>
            <person name="Martin F."/>
            <person name="Grigoriev I.V."/>
            <person name="Watkinson S.C."/>
        </authorList>
    </citation>
    <scope>NUCLEOTIDE SEQUENCE [LARGE SCALE GENOMIC DNA]</scope>
    <source>
        <strain evidence="10">strain S7.3</strain>
    </source>
</reference>
<keyword evidence="3" id="KW-0547">Nucleotide-binding</keyword>
<evidence type="ECO:0000256" key="2">
    <source>
        <dbReference type="ARBA" id="ARBA00006168"/>
    </source>
</evidence>
<dbReference type="Pfam" id="PF03215">
    <property type="entry name" value="Rad17"/>
    <property type="match status" value="1"/>
</dbReference>
<evidence type="ECO:0000256" key="1">
    <source>
        <dbReference type="ARBA" id="ARBA00004123"/>
    </source>
</evidence>
<accession>F8PJX0</accession>
<comment type="subcellular location">
    <subcellularLocation>
        <location evidence="1">Nucleus</location>
    </subcellularLocation>
</comment>
<comment type="similarity">
    <text evidence="2">Belongs to the rad17/RAD24 family.</text>
</comment>
<feature type="region of interest" description="Disordered" evidence="8">
    <location>
        <begin position="630"/>
        <end position="671"/>
    </location>
</feature>
<dbReference type="GO" id="GO:0033314">
    <property type="term" value="P:mitotic DNA replication checkpoint signaling"/>
    <property type="evidence" value="ECO:0007669"/>
    <property type="project" value="TreeGrafter"/>
</dbReference>
<dbReference type="GO" id="GO:0006281">
    <property type="term" value="P:DNA repair"/>
    <property type="evidence" value="ECO:0007669"/>
    <property type="project" value="InterPro"/>
</dbReference>
<keyword evidence="7" id="KW-0131">Cell cycle</keyword>
<dbReference type="AlphaFoldDB" id="F8PJX0"/>
<dbReference type="InterPro" id="IPR004582">
    <property type="entry name" value="Checkpoint_prot_Rad17_Rad24"/>
</dbReference>
<feature type="compositionally biased region" description="Low complexity" evidence="8">
    <location>
        <begin position="194"/>
        <end position="206"/>
    </location>
</feature>
<proteinExistence type="inferred from homology"/>
<organism evidence="10">
    <name type="scientific">Serpula lacrymans var. lacrymans (strain S7.3)</name>
    <name type="common">Dry rot fungus</name>
    <dbReference type="NCBI Taxonomy" id="936435"/>
    <lineage>
        <taxon>Eukaryota</taxon>
        <taxon>Fungi</taxon>
        <taxon>Dikarya</taxon>
        <taxon>Basidiomycota</taxon>
        <taxon>Agaricomycotina</taxon>
        <taxon>Agaricomycetes</taxon>
        <taxon>Agaricomycetidae</taxon>
        <taxon>Boletales</taxon>
        <taxon>Coniophorineae</taxon>
        <taxon>Serpulaceae</taxon>
        <taxon>Serpula</taxon>
    </lineage>
</organism>
<dbReference type="PANTHER" id="PTHR12172">
    <property type="entry name" value="CELL CYCLE CHECKPOINT PROTEIN RAD17"/>
    <property type="match status" value="1"/>
</dbReference>
<dbReference type="PANTHER" id="PTHR12172:SF0">
    <property type="entry name" value="CELL CYCLE CHECKPOINT PROTEIN RAD17"/>
    <property type="match status" value="1"/>
</dbReference>
<dbReference type="Gene3D" id="1.10.8.60">
    <property type="match status" value="1"/>
</dbReference>
<dbReference type="eggNOG" id="KOG1970">
    <property type="taxonomic scope" value="Eukaryota"/>
</dbReference>
<keyword evidence="10" id="KW-1185">Reference proteome</keyword>
<dbReference type="FunCoup" id="F8PJX0">
    <property type="interactions" value="472"/>
</dbReference>
<keyword evidence="5" id="KW-0067">ATP-binding</keyword>
<feature type="region of interest" description="Disordered" evidence="8">
    <location>
        <begin position="1"/>
        <end position="41"/>
    </location>
</feature>
<gene>
    <name evidence="9" type="ORF">SERLA73DRAFT_165385</name>
</gene>
<evidence type="ECO:0000256" key="5">
    <source>
        <dbReference type="ARBA" id="ARBA00022840"/>
    </source>
</evidence>
<evidence type="ECO:0000256" key="7">
    <source>
        <dbReference type="ARBA" id="ARBA00023306"/>
    </source>
</evidence>
<dbReference type="Gene3D" id="3.40.50.300">
    <property type="entry name" value="P-loop containing nucleotide triphosphate hydrolases"/>
    <property type="match status" value="1"/>
</dbReference>
<dbReference type="SUPFAM" id="SSF52540">
    <property type="entry name" value="P-loop containing nucleoside triphosphate hydrolases"/>
    <property type="match status" value="1"/>
</dbReference>
<dbReference type="InterPro" id="IPR027417">
    <property type="entry name" value="P-loop_NTPase"/>
</dbReference>
<dbReference type="Proteomes" id="UP000008063">
    <property type="component" value="Unassembled WGS sequence"/>
</dbReference>
<dbReference type="OrthoDB" id="10265971at2759"/>
<evidence type="ECO:0000256" key="6">
    <source>
        <dbReference type="ARBA" id="ARBA00023242"/>
    </source>
</evidence>
<feature type="compositionally biased region" description="Polar residues" evidence="8">
    <location>
        <begin position="180"/>
        <end position="193"/>
    </location>
</feature>
<feature type="region of interest" description="Disordered" evidence="8">
    <location>
        <begin position="180"/>
        <end position="208"/>
    </location>
</feature>
<dbReference type="STRING" id="936435.F8PJX0"/>
<dbReference type="GO" id="GO:0000077">
    <property type="term" value="P:DNA damage checkpoint signaling"/>
    <property type="evidence" value="ECO:0007669"/>
    <property type="project" value="TreeGrafter"/>
</dbReference>
<protein>
    <recommendedName>
        <fullName evidence="11">AAA+ ATPase domain-containing protein</fullName>
    </recommendedName>
</protein>
<evidence type="ECO:0000256" key="8">
    <source>
        <dbReference type="SAM" id="MobiDB-lite"/>
    </source>
</evidence>
<dbReference type="OMA" id="ECDALMD"/>
<dbReference type="GO" id="GO:0003682">
    <property type="term" value="F:chromatin binding"/>
    <property type="evidence" value="ECO:0007669"/>
    <property type="project" value="TreeGrafter"/>
</dbReference>
<dbReference type="GO" id="GO:0005634">
    <property type="term" value="C:nucleus"/>
    <property type="evidence" value="ECO:0007669"/>
    <property type="project" value="UniProtKB-SubCell"/>
</dbReference>